<dbReference type="GO" id="GO:0051666">
    <property type="term" value="P:actin cortical patch localization"/>
    <property type="evidence" value="ECO:0007669"/>
    <property type="project" value="InterPro"/>
</dbReference>
<dbReference type="InterPro" id="IPR001452">
    <property type="entry name" value="SH3_domain"/>
</dbReference>
<dbReference type="AlphaFoldDB" id="A0A8H5H2I0"/>
<feature type="domain" description="SH3" evidence="4">
    <location>
        <begin position="418"/>
        <end position="476"/>
    </location>
</feature>
<evidence type="ECO:0000256" key="2">
    <source>
        <dbReference type="PROSITE-ProRule" id="PRU00192"/>
    </source>
</evidence>
<dbReference type="GO" id="GO:0006897">
    <property type="term" value="P:endocytosis"/>
    <property type="evidence" value="ECO:0007669"/>
    <property type="project" value="InterPro"/>
</dbReference>
<dbReference type="Pfam" id="PF03114">
    <property type="entry name" value="BAR"/>
    <property type="match status" value="1"/>
</dbReference>
<evidence type="ECO:0000256" key="1">
    <source>
        <dbReference type="ARBA" id="ARBA00022443"/>
    </source>
</evidence>
<dbReference type="PANTHER" id="PTHR47174">
    <property type="entry name" value="BRIDGING INTEGRATOR 3"/>
    <property type="match status" value="1"/>
</dbReference>
<dbReference type="InterPro" id="IPR046982">
    <property type="entry name" value="BIN3/RVS161-like"/>
</dbReference>
<feature type="compositionally biased region" description="Basic and acidic residues" evidence="3">
    <location>
        <begin position="321"/>
        <end position="330"/>
    </location>
</feature>
<accession>A0A8H5H2I0</accession>
<dbReference type="GO" id="GO:0008289">
    <property type="term" value="F:lipid binding"/>
    <property type="evidence" value="ECO:0007669"/>
    <property type="project" value="TreeGrafter"/>
</dbReference>
<dbReference type="PROSITE" id="PS50002">
    <property type="entry name" value="SH3"/>
    <property type="match status" value="1"/>
</dbReference>
<reference evidence="6 7" key="1">
    <citation type="journal article" date="2020" name="ISME J.">
        <title>Uncovering the hidden diversity of litter-decomposition mechanisms in mushroom-forming fungi.</title>
        <authorList>
            <person name="Floudas D."/>
            <person name="Bentzer J."/>
            <person name="Ahren D."/>
            <person name="Johansson T."/>
            <person name="Persson P."/>
            <person name="Tunlid A."/>
        </authorList>
    </citation>
    <scope>NUCLEOTIDE SEQUENCE [LARGE SCALE GENOMIC DNA]</scope>
    <source>
        <strain evidence="6 7">CBS 661.87</strain>
    </source>
</reference>
<keyword evidence="1 2" id="KW-0728">SH3 domain</keyword>
<dbReference type="PROSITE" id="PS51021">
    <property type="entry name" value="BAR"/>
    <property type="match status" value="1"/>
</dbReference>
<feature type="compositionally biased region" description="Polar residues" evidence="3">
    <location>
        <begin position="261"/>
        <end position="273"/>
    </location>
</feature>
<dbReference type="SUPFAM" id="SSF103657">
    <property type="entry name" value="BAR/IMD domain-like"/>
    <property type="match status" value="1"/>
</dbReference>
<sequence length="713" mass="78726">MASKQLGKLRQWAGEVISSRDKTTLSEEFQELEKDIELRREGATRLLAASEAYQHALSKKKKNEAVEDADKLLPVDTLGIAMIVHGEDFGDDSAFGTSLVTLGRAHCKVATLQEAYALTLSDTFMASLGKFTEEIKEYDTQRKKLDSRRLAYDAAMVKSEKLKNGKKEKEKREAEDEMEKARQRYEETSEEVQAHMHAIQEKEIDQLRELTAFLDLEINFVEQHLNVLKDVRENWYDESSIIQVPPRKSAAPPHVFARPDSVQSRASNRSNMKGPSDSDDESIPHTPRKNSRRSGSISSKPPSRPTSRASRKRADSAATVGEKDDKDKGLRRMSVAGWASSAVESVTGRGKKSKDKDKFATLDDDEPHEREADEGSVRTSPKKPSSFHSLTRKLSKDKSKADVSPKPGAKILKPPSLQGRKTVRAMHSFSGGTDELSFNTGDEIIVVNEVLDGWWMGELNGKKGLFPTTYVETVSPKPPLPKRPGGSYSSDIDDVHQPLDDDDSDSYLSTDQDDDHDLNKQPLSAHHTSQFFSGPADAASITSSLADDGDNKLRVPFSRNSHFDTGFDDDADDYFRSVPVSRASPVVPERKVLHSLNSSPQLPPFGRRATTETITPLAAMPIKKAPPPPPPRRSTNSGLGPTPPVPERLYKSHSQPHGQLKVPTPASSVSSHDRSPFDSVTDLSTPGTVGCGDFQQNPFQGKGMCNNCFQFHG</sequence>
<feature type="region of interest" description="Disordered" evidence="3">
    <location>
        <begin position="161"/>
        <end position="182"/>
    </location>
</feature>
<dbReference type="Gene3D" id="2.30.30.40">
    <property type="entry name" value="SH3 Domains"/>
    <property type="match status" value="1"/>
</dbReference>
<evidence type="ECO:0000313" key="7">
    <source>
        <dbReference type="Proteomes" id="UP000565441"/>
    </source>
</evidence>
<dbReference type="PRINTS" id="PR00452">
    <property type="entry name" value="SH3DOMAIN"/>
</dbReference>
<dbReference type="GO" id="GO:0097320">
    <property type="term" value="P:plasma membrane tubulation"/>
    <property type="evidence" value="ECO:0007669"/>
    <property type="project" value="TreeGrafter"/>
</dbReference>
<evidence type="ECO:0000313" key="6">
    <source>
        <dbReference type="EMBL" id="KAF5375449.1"/>
    </source>
</evidence>
<dbReference type="InterPro" id="IPR036028">
    <property type="entry name" value="SH3-like_dom_sf"/>
</dbReference>
<dbReference type="Pfam" id="PF14604">
    <property type="entry name" value="SH3_9"/>
    <property type="match status" value="1"/>
</dbReference>
<keyword evidence="7" id="KW-1185">Reference proteome</keyword>
<dbReference type="GO" id="GO:0043332">
    <property type="term" value="C:mating projection tip"/>
    <property type="evidence" value="ECO:0007669"/>
    <property type="project" value="TreeGrafter"/>
</dbReference>
<dbReference type="InterPro" id="IPR004148">
    <property type="entry name" value="BAR_dom"/>
</dbReference>
<dbReference type="SMART" id="SM00326">
    <property type="entry name" value="SH3"/>
    <property type="match status" value="1"/>
</dbReference>
<evidence type="ECO:0008006" key="8">
    <source>
        <dbReference type="Google" id="ProtNLM"/>
    </source>
</evidence>
<name>A0A8H5H2I0_9AGAR</name>
<dbReference type="SUPFAM" id="SSF50044">
    <property type="entry name" value="SH3-domain"/>
    <property type="match status" value="1"/>
</dbReference>
<comment type="caution">
    <text evidence="6">The sequence shown here is derived from an EMBL/GenBank/DDBJ whole genome shotgun (WGS) entry which is preliminary data.</text>
</comment>
<feature type="compositionally biased region" description="Basic and acidic residues" evidence="3">
    <location>
        <begin position="394"/>
        <end position="403"/>
    </location>
</feature>
<dbReference type="SMART" id="SM00721">
    <property type="entry name" value="BAR"/>
    <property type="match status" value="1"/>
</dbReference>
<protein>
    <recommendedName>
        <fullName evidence="8">BAR-domain-containing protein</fullName>
    </recommendedName>
</protein>
<feature type="region of interest" description="Disordered" evidence="3">
    <location>
        <begin position="542"/>
        <end position="564"/>
    </location>
</feature>
<dbReference type="OrthoDB" id="10263741at2759"/>
<proteinExistence type="predicted"/>
<feature type="compositionally biased region" description="Acidic residues" evidence="3">
    <location>
        <begin position="500"/>
        <end position="516"/>
    </location>
</feature>
<feature type="region of interest" description="Disordered" evidence="3">
    <location>
        <begin position="246"/>
        <end position="420"/>
    </location>
</feature>
<dbReference type="GO" id="GO:0031097">
    <property type="term" value="C:medial cortex"/>
    <property type="evidence" value="ECO:0007669"/>
    <property type="project" value="TreeGrafter"/>
</dbReference>
<evidence type="ECO:0000259" key="4">
    <source>
        <dbReference type="PROSITE" id="PS50002"/>
    </source>
</evidence>
<evidence type="ECO:0000256" key="3">
    <source>
        <dbReference type="SAM" id="MobiDB-lite"/>
    </source>
</evidence>
<dbReference type="InterPro" id="IPR027267">
    <property type="entry name" value="AH/BAR_dom_sf"/>
</dbReference>
<feature type="compositionally biased region" description="Polar residues" evidence="3">
    <location>
        <begin position="377"/>
        <end position="389"/>
    </location>
</feature>
<feature type="region of interest" description="Disordered" evidence="3">
    <location>
        <begin position="473"/>
        <end position="522"/>
    </location>
</feature>
<gene>
    <name evidence="6" type="ORF">D9615_007955</name>
</gene>
<feature type="region of interest" description="Disordered" evidence="3">
    <location>
        <begin position="619"/>
        <end position="687"/>
    </location>
</feature>
<feature type="compositionally biased region" description="Basic and acidic residues" evidence="3">
    <location>
        <begin position="354"/>
        <end position="376"/>
    </location>
</feature>
<organism evidence="6 7">
    <name type="scientific">Tricholomella constricta</name>
    <dbReference type="NCBI Taxonomy" id="117010"/>
    <lineage>
        <taxon>Eukaryota</taxon>
        <taxon>Fungi</taxon>
        <taxon>Dikarya</taxon>
        <taxon>Basidiomycota</taxon>
        <taxon>Agaricomycotina</taxon>
        <taxon>Agaricomycetes</taxon>
        <taxon>Agaricomycetidae</taxon>
        <taxon>Agaricales</taxon>
        <taxon>Tricholomatineae</taxon>
        <taxon>Lyophyllaceae</taxon>
        <taxon>Tricholomella</taxon>
    </lineage>
</organism>
<feature type="domain" description="BAR" evidence="5">
    <location>
        <begin position="14"/>
        <end position="244"/>
    </location>
</feature>
<dbReference type="Gene3D" id="1.20.1270.60">
    <property type="entry name" value="Arfaptin homology (AH) domain/BAR domain"/>
    <property type="match status" value="1"/>
</dbReference>
<dbReference type="Proteomes" id="UP000565441">
    <property type="component" value="Unassembled WGS sequence"/>
</dbReference>
<evidence type="ECO:0000259" key="5">
    <source>
        <dbReference type="PROSITE" id="PS51021"/>
    </source>
</evidence>
<dbReference type="PANTHER" id="PTHR47174:SF1">
    <property type="entry name" value="REDUCED VIABILITY UPON STARVATION PROTEIN 167"/>
    <property type="match status" value="1"/>
</dbReference>
<dbReference type="GO" id="GO:1990528">
    <property type="term" value="C:Rvs161p-Rvs167p complex"/>
    <property type="evidence" value="ECO:0007669"/>
    <property type="project" value="TreeGrafter"/>
</dbReference>
<dbReference type="GO" id="GO:0015629">
    <property type="term" value="C:actin cytoskeleton"/>
    <property type="evidence" value="ECO:0007669"/>
    <property type="project" value="TreeGrafter"/>
</dbReference>
<dbReference type="EMBL" id="JAACJP010000034">
    <property type="protein sequence ID" value="KAF5375449.1"/>
    <property type="molecule type" value="Genomic_DNA"/>
</dbReference>